<proteinExistence type="predicted"/>
<sequence length="84" mass="9544">MPEQEEPTNDTPQPPDKQHPDNQNPDNQNPDTQTQHGHWTPDVAEAADREMRDLAEEPLDLPPATEGVDKSHLSVPPERHNRKQ</sequence>
<protein>
    <submittedName>
        <fullName evidence="2">Uncharacterized protein</fullName>
    </submittedName>
</protein>
<dbReference type="OrthoDB" id="71778at2"/>
<dbReference type="PATRIC" id="fig|1476583.3.peg.3079"/>
<organism evidence="2 3">
    <name type="scientific">Deinococcus phoenicis</name>
    <dbReference type="NCBI Taxonomy" id="1476583"/>
    <lineage>
        <taxon>Bacteria</taxon>
        <taxon>Thermotogati</taxon>
        <taxon>Deinococcota</taxon>
        <taxon>Deinococci</taxon>
        <taxon>Deinococcales</taxon>
        <taxon>Deinococcaceae</taxon>
        <taxon>Deinococcus</taxon>
    </lineage>
</organism>
<evidence type="ECO:0000313" key="3">
    <source>
        <dbReference type="Proteomes" id="UP000020492"/>
    </source>
</evidence>
<dbReference type="STRING" id="1476583.DEIPH_ctg064orf0031"/>
<accession>A0A016QLJ4</accession>
<dbReference type="AlphaFoldDB" id="A0A016QLJ4"/>
<dbReference type="RefSeq" id="WP_034359787.1">
    <property type="nucleotide sequence ID" value="NZ_JHAC01000061.1"/>
</dbReference>
<comment type="caution">
    <text evidence="2">The sequence shown here is derived from an EMBL/GenBank/DDBJ whole genome shotgun (WGS) entry which is preliminary data.</text>
</comment>
<feature type="region of interest" description="Disordered" evidence="1">
    <location>
        <begin position="1"/>
        <end position="84"/>
    </location>
</feature>
<dbReference type="EMBL" id="JHAC01000061">
    <property type="protein sequence ID" value="EYB66866.1"/>
    <property type="molecule type" value="Genomic_DNA"/>
</dbReference>
<evidence type="ECO:0000256" key="1">
    <source>
        <dbReference type="SAM" id="MobiDB-lite"/>
    </source>
</evidence>
<keyword evidence="3" id="KW-1185">Reference proteome</keyword>
<dbReference type="Proteomes" id="UP000020492">
    <property type="component" value="Unassembled WGS sequence"/>
</dbReference>
<feature type="compositionally biased region" description="Basic and acidic residues" evidence="1">
    <location>
        <begin position="46"/>
        <end position="55"/>
    </location>
</feature>
<evidence type="ECO:0000313" key="2">
    <source>
        <dbReference type="EMBL" id="EYB66866.1"/>
    </source>
</evidence>
<feature type="compositionally biased region" description="Low complexity" evidence="1">
    <location>
        <begin position="21"/>
        <end position="35"/>
    </location>
</feature>
<reference evidence="2 3" key="1">
    <citation type="submission" date="2014-03" db="EMBL/GenBank/DDBJ databases">
        <title>Draft genome sequence of Deinococcus phoenicis 1P10ME.</title>
        <authorList>
            <person name="Stepanov V.G."/>
            <person name="Vaishampayan P."/>
            <person name="Venkateswaran K."/>
            <person name="Fox G.E."/>
        </authorList>
    </citation>
    <scope>NUCLEOTIDE SEQUENCE [LARGE SCALE GENOMIC DNA]</scope>
    <source>
        <strain evidence="2 3">1P10ME</strain>
    </source>
</reference>
<gene>
    <name evidence="2" type="ORF">DEIPH_ctg064orf0031</name>
</gene>
<name>A0A016QLJ4_9DEIO</name>